<dbReference type="EMBL" id="AWUE01018520">
    <property type="protein sequence ID" value="OMO79634.1"/>
    <property type="molecule type" value="Genomic_DNA"/>
</dbReference>
<keyword evidence="2" id="KW-0378">Hydrolase</keyword>
<proteinExistence type="predicted"/>
<comment type="caution">
    <text evidence="2">The sequence shown here is derived from an EMBL/GenBank/DDBJ whole genome shotgun (WGS) entry which is preliminary data.</text>
</comment>
<organism evidence="2 3">
    <name type="scientific">Corchorus olitorius</name>
    <dbReference type="NCBI Taxonomy" id="93759"/>
    <lineage>
        <taxon>Eukaryota</taxon>
        <taxon>Viridiplantae</taxon>
        <taxon>Streptophyta</taxon>
        <taxon>Embryophyta</taxon>
        <taxon>Tracheophyta</taxon>
        <taxon>Spermatophyta</taxon>
        <taxon>Magnoliopsida</taxon>
        <taxon>eudicotyledons</taxon>
        <taxon>Gunneridae</taxon>
        <taxon>Pentapetalae</taxon>
        <taxon>rosids</taxon>
        <taxon>malvids</taxon>
        <taxon>Malvales</taxon>
        <taxon>Malvaceae</taxon>
        <taxon>Grewioideae</taxon>
        <taxon>Apeibeae</taxon>
        <taxon>Corchorus</taxon>
    </lineage>
</organism>
<protein>
    <submittedName>
        <fullName evidence="2">Ubiquitin carboxyl-terminal hydrolase 19-like protein</fullName>
    </submittedName>
</protein>
<evidence type="ECO:0000256" key="1">
    <source>
        <dbReference type="SAM" id="MobiDB-lite"/>
    </source>
</evidence>
<dbReference type="AlphaFoldDB" id="A0A1R3IAQ0"/>
<dbReference type="GO" id="GO:0016787">
    <property type="term" value="F:hydrolase activity"/>
    <property type="evidence" value="ECO:0007669"/>
    <property type="project" value="UniProtKB-KW"/>
</dbReference>
<evidence type="ECO:0000313" key="3">
    <source>
        <dbReference type="Proteomes" id="UP000187203"/>
    </source>
</evidence>
<sequence>MEIQNAKEKKPRKPYLNPDWARGPGQLWIGSRRPLLSGSVDATTRPYRAPPWTTALE</sequence>
<accession>A0A1R3IAQ0</accession>
<name>A0A1R3IAQ0_9ROSI</name>
<evidence type="ECO:0000313" key="2">
    <source>
        <dbReference type="EMBL" id="OMO79634.1"/>
    </source>
</evidence>
<keyword evidence="3" id="KW-1185">Reference proteome</keyword>
<gene>
    <name evidence="2" type="ORF">COLO4_24357</name>
</gene>
<dbReference type="Proteomes" id="UP000187203">
    <property type="component" value="Unassembled WGS sequence"/>
</dbReference>
<reference evidence="3" key="1">
    <citation type="submission" date="2013-09" db="EMBL/GenBank/DDBJ databases">
        <title>Corchorus olitorius genome sequencing.</title>
        <authorList>
            <person name="Alam M."/>
            <person name="Haque M.S."/>
            <person name="Islam M.S."/>
            <person name="Emdad E.M."/>
            <person name="Islam M.M."/>
            <person name="Ahmed B."/>
            <person name="Halim A."/>
            <person name="Hossen Q.M.M."/>
            <person name="Hossain M.Z."/>
            <person name="Ahmed R."/>
            <person name="Khan M.M."/>
            <person name="Islam R."/>
            <person name="Rashid M.M."/>
            <person name="Khan S.A."/>
            <person name="Rahman M.S."/>
            <person name="Alam M."/>
            <person name="Yahiya A.S."/>
            <person name="Khan M.S."/>
            <person name="Azam M.S."/>
            <person name="Haque T."/>
            <person name="Lashkar M.Z.H."/>
            <person name="Akhand A.I."/>
            <person name="Morshed G."/>
            <person name="Roy S."/>
            <person name="Uddin K.S."/>
            <person name="Rabeya T."/>
            <person name="Hossain A.S."/>
            <person name="Chowdhury A."/>
            <person name="Snigdha A.R."/>
            <person name="Mortoza M.S."/>
            <person name="Matin S.A."/>
            <person name="Hoque S.M.E."/>
            <person name="Islam M.K."/>
            <person name="Roy D.K."/>
            <person name="Haider R."/>
            <person name="Moosa M.M."/>
            <person name="Elias S.M."/>
            <person name="Hasan A.M."/>
            <person name="Jahan S."/>
            <person name="Shafiuddin M."/>
            <person name="Mahmood N."/>
            <person name="Shommy N.S."/>
        </authorList>
    </citation>
    <scope>NUCLEOTIDE SEQUENCE [LARGE SCALE GENOMIC DNA]</scope>
    <source>
        <strain evidence="3">cv. O-4</strain>
    </source>
</reference>
<feature type="region of interest" description="Disordered" evidence="1">
    <location>
        <begin position="1"/>
        <end position="57"/>
    </location>
</feature>